<comment type="caution">
    <text evidence="1">The sequence shown here is derived from an EMBL/GenBank/DDBJ whole genome shotgun (WGS) entry which is preliminary data.</text>
</comment>
<evidence type="ECO:0000313" key="1">
    <source>
        <dbReference type="EMBL" id="KAH7283799.1"/>
    </source>
</evidence>
<organism evidence="1 2">
    <name type="scientific">Ceratopteris richardii</name>
    <name type="common">Triangle waterfern</name>
    <dbReference type="NCBI Taxonomy" id="49495"/>
    <lineage>
        <taxon>Eukaryota</taxon>
        <taxon>Viridiplantae</taxon>
        <taxon>Streptophyta</taxon>
        <taxon>Embryophyta</taxon>
        <taxon>Tracheophyta</taxon>
        <taxon>Polypodiopsida</taxon>
        <taxon>Polypodiidae</taxon>
        <taxon>Polypodiales</taxon>
        <taxon>Pteridineae</taxon>
        <taxon>Pteridaceae</taxon>
        <taxon>Parkerioideae</taxon>
        <taxon>Ceratopteris</taxon>
    </lineage>
</organism>
<proteinExistence type="predicted"/>
<accession>A0A8T2QIR3</accession>
<sequence length="140" mass="16403">MYGCLYVTRFGVCVFHLLYSQKRKGKEAIPVPPRNFESVETVLCSLSFLEGFRTNLSYDRHTQNFPLINLYCSCNGLPQLGYREILLGVCYKMDMLLWHLIMNHILWSIWKSRCSNVFSNKPKDFRLSCTTGIQKNFVFL</sequence>
<protein>
    <submittedName>
        <fullName evidence="1">Uncharacterized protein</fullName>
    </submittedName>
</protein>
<reference evidence="1" key="1">
    <citation type="submission" date="2021-08" db="EMBL/GenBank/DDBJ databases">
        <title>WGS assembly of Ceratopteris richardii.</title>
        <authorList>
            <person name="Marchant D.B."/>
            <person name="Chen G."/>
            <person name="Jenkins J."/>
            <person name="Shu S."/>
            <person name="Leebens-Mack J."/>
            <person name="Grimwood J."/>
            <person name="Schmutz J."/>
            <person name="Soltis P."/>
            <person name="Soltis D."/>
            <person name="Chen Z.-H."/>
        </authorList>
    </citation>
    <scope>NUCLEOTIDE SEQUENCE</scope>
    <source>
        <strain evidence="1">Whitten #5841</strain>
        <tissue evidence="1">Leaf</tissue>
    </source>
</reference>
<evidence type="ECO:0000313" key="2">
    <source>
        <dbReference type="Proteomes" id="UP000825935"/>
    </source>
</evidence>
<dbReference type="Proteomes" id="UP000825935">
    <property type="component" value="Chromosome 34"/>
</dbReference>
<keyword evidence="2" id="KW-1185">Reference proteome</keyword>
<dbReference type="EMBL" id="CM035439">
    <property type="protein sequence ID" value="KAH7283799.1"/>
    <property type="molecule type" value="Genomic_DNA"/>
</dbReference>
<name>A0A8T2QIR3_CERRI</name>
<dbReference type="AlphaFoldDB" id="A0A8T2QIR3"/>
<gene>
    <name evidence="1" type="ORF">KP509_34G024400</name>
</gene>